<reference evidence="1 2" key="1">
    <citation type="journal article" date="2021" name="Nat. Commun.">
        <title>Genetic determinants of endophytism in the Arabidopsis root mycobiome.</title>
        <authorList>
            <person name="Mesny F."/>
            <person name="Miyauchi S."/>
            <person name="Thiergart T."/>
            <person name="Pickel B."/>
            <person name="Atanasova L."/>
            <person name="Karlsson M."/>
            <person name="Huettel B."/>
            <person name="Barry K.W."/>
            <person name="Haridas S."/>
            <person name="Chen C."/>
            <person name="Bauer D."/>
            <person name="Andreopoulos W."/>
            <person name="Pangilinan J."/>
            <person name="LaButti K."/>
            <person name="Riley R."/>
            <person name="Lipzen A."/>
            <person name="Clum A."/>
            <person name="Drula E."/>
            <person name="Henrissat B."/>
            <person name="Kohler A."/>
            <person name="Grigoriev I.V."/>
            <person name="Martin F.M."/>
            <person name="Hacquard S."/>
        </authorList>
    </citation>
    <scope>NUCLEOTIDE SEQUENCE [LARGE SCALE GENOMIC DNA]</scope>
    <source>
        <strain evidence="1 2">MPI-SDFR-AT-0080</strain>
    </source>
</reference>
<gene>
    <name evidence="1" type="ORF">B0J12DRAFT_728080</name>
</gene>
<dbReference type="InterPro" id="IPR029058">
    <property type="entry name" value="AB_hydrolase_fold"/>
</dbReference>
<dbReference type="Proteomes" id="UP000774617">
    <property type="component" value="Unassembled WGS sequence"/>
</dbReference>
<proteinExistence type="predicted"/>
<sequence>MITGNNKDKCGASTSASYTVAEYITYNKQWYGNFSSQHFKLYPASNASQADVMWNEAAKDLSLVSSYRFANGWTKSERSPLYSYYWDYAPNNLCGNDLPWTAYDFYLADVIAWYEANFMKTGNSNLGGLVQEWHTRGVGCQCGGEGGDDAYRGWARRDAYCVGGEAGVAVELVRYACAVLGDSDCVDFDRLSCLFCCIEAPDVRNDMNPIAAHGEVFECFAQSKADVLNCHLFY</sequence>
<evidence type="ECO:0000313" key="2">
    <source>
        <dbReference type="Proteomes" id="UP000774617"/>
    </source>
</evidence>
<dbReference type="EMBL" id="JAGTJR010000012">
    <property type="protein sequence ID" value="KAH7051069.1"/>
    <property type="molecule type" value="Genomic_DNA"/>
</dbReference>
<keyword evidence="2" id="KW-1185">Reference proteome</keyword>
<name>A0ABQ8GBG9_9PEZI</name>
<organism evidence="1 2">
    <name type="scientific">Macrophomina phaseolina</name>
    <dbReference type="NCBI Taxonomy" id="35725"/>
    <lineage>
        <taxon>Eukaryota</taxon>
        <taxon>Fungi</taxon>
        <taxon>Dikarya</taxon>
        <taxon>Ascomycota</taxon>
        <taxon>Pezizomycotina</taxon>
        <taxon>Dothideomycetes</taxon>
        <taxon>Dothideomycetes incertae sedis</taxon>
        <taxon>Botryosphaeriales</taxon>
        <taxon>Botryosphaeriaceae</taxon>
        <taxon>Macrophomina</taxon>
    </lineage>
</organism>
<dbReference type="SUPFAM" id="SSF53474">
    <property type="entry name" value="alpha/beta-Hydrolases"/>
    <property type="match status" value="1"/>
</dbReference>
<protein>
    <submittedName>
        <fullName evidence="1">Uncharacterized protein</fullName>
    </submittedName>
</protein>
<comment type="caution">
    <text evidence="1">The sequence shown here is derived from an EMBL/GenBank/DDBJ whole genome shotgun (WGS) entry which is preliminary data.</text>
</comment>
<accession>A0ABQ8GBG9</accession>
<evidence type="ECO:0000313" key="1">
    <source>
        <dbReference type="EMBL" id="KAH7051069.1"/>
    </source>
</evidence>